<evidence type="ECO:0000256" key="1">
    <source>
        <dbReference type="SAM" id="MobiDB-lite"/>
    </source>
</evidence>
<feature type="compositionally biased region" description="Low complexity" evidence="1">
    <location>
        <begin position="106"/>
        <end position="136"/>
    </location>
</feature>
<evidence type="ECO:0000313" key="2">
    <source>
        <dbReference type="EMBL" id="KAK9976396.1"/>
    </source>
</evidence>
<feature type="region of interest" description="Disordered" evidence="1">
    <location>
        <begin position="26"/>
        <end position="136"/>
    </location>
</feature>
<sequence>ELLGIEYLYSQTGRTLTVIENPAEEDRLVDQIDDEEVQDEGFVEEDTEDITVPVLTEDDSSSSPWTSPPQASPLQTPATPSLSPQPSTSRDGDGQPPPPPVTVSGLSQQPPQAPDQLAASSGPAPSTGSSATDQAQ</sequence>
<organism evidence="2 3">
    <name type="scientific">Culter alburnus</name>
    <name type="common">Topmouth culter</name>
    <dbReference type="NCBI Taxonomy" id="194366"/>
    <lineage>
        <taxon>Eukaryota</taxon>
        <taxon>Metazoa</taxon>
        <taxon>Chordata</taxon>
        <taxon>Craniata</taxon>
        <taxon>Vertebrata</taxon>
        <taxon>Euteleostomi</taxon>
        <taxon>Actinopterygii</taxon>
        <taxon>Neopterygii</taxon>
        <taxon>Teleostei</taxon>
        <taxon>Ostariophysi</taxon>
        <taxon>Cypriniformes</taxon>
        <taxon>Xenocyprididae</taxon>
        <taxon>Xenocypridinae</taxon>
        <taxon>Culter</taxon>
    </lineage>
</organism>
<dbReference type="AlphaFoldDB" id="A0AAW2ARP2"/>
<feature type="compositionally biased region" description="Acidic residues" evidence="1">
    <location>
        <begin position="31"/>
        <end position="49"/>
    </location>
</feature>
<gene>
    <name evidence="2" type="ORF">ABG768_021601</name>
</gene>
<reference evidence="2 3" key="1">
    <citation type="submission" date="2024-05" db="EMBL/GenBank/DDBJ databases">
        <title>A high-quality chromosomal-level genome assembly of Topmouth culter (Culter alburnus).</title>
        <authorList>
            <person name="Zhao H."/>
        </authorList>
    </citation>
    <scope>NUCLEOTIDE SEQUENCE [LARGE SCALE GENOMIC DNA]</scope>
    <source>
        <strain evidence="2">CATC2023</strain>
        <tissue evidence="2">Muscle</tissue>
    </source>
</reference>
<dbReference type="EMBL" id="JAWDJR010000004">
    <property type="protein sequence ID" value="KAK9976396.1"/>
    <property type="molecule type" value="Genomic_DNA"/>
</dbReference>
<feature type="compositionally biased region" description="Polar residues" evidence="1">
    <location>
        <begin position="74"/>
        <end position="89"/>
    </location>
</feature>
<evidence type="ECO:0000313" key="3">
    <source>
        <dbReference type="Proteomes" id="UP001479290"/>
    </source>
</evidence>
<proteinExistence type="predicted"/>
<accession>A0AAW2ARP2</accession>
<dbReference type="Proteomes" id="UP001479290">
    <property type="component" value="Unassembled WGS sequence"/>
</dbReference>
<comment type="caution">
    <text evidence="2">The sequence shown here is derived from an EMBL/GenBank/DDBJ whole genome shotgun (WGS) entry which is preliminary data.</text>
</comment>
<keyword evidence="3" id="KW-1185">Reference proteome</keyword>
<name>A0AAW2ARP2_CULAL</name>
<feature type="non-terminal residue" evidence="2">
    <location>
        <position position="1"/>
    </location>
</feature>
<protein>
    <submittedName>
        <fullName evidence="2">Uncharacterized protein</fullName>
    </submittedName>
</protein>
<feature type="non-terminal residue" evidence="2">
    <location>
        <position position="136"/>
    </location>
</feature>